<organism evidence="2">
    <name type="scientific">Flagellimonas sp. MMG031</name>
    <dbReference type="NCBI Taxonomy" id="3158549"/>
    <lineage>
        <taxon>Bacteria</taxon>
        <taxon>Pseudomonadati</taxon>
        <taxon>Bacteroidota</taxon>
        <taxon>Flavobacteriia</taxon>
        <taxon>Flavobacteriales</taxon>
        <taxon>Flavobacteriaceae</taxon>
        <taxon>Flagellimonas</taxon>
    </lineage>
</organism>
<name>A0AAU7N030_9FLAO</name>
<dbReference type="InterPro" id="IPR011990">
    <property type="entry name" value="TPR-like_helical_dom_sf"/>
</dbReference>
<evidence type="ECO:0000313" key="2">
    <source>
        <dbReference type="EMBL" id="XBQ23910.1"/>
    </source>
</evidence>
<protein>
    <recommendedName>
        <fullName evidence="3">Tetratricopeptide repeat protein</fullName>
    </recommendedName>
</protein>
<gene>
    <name evidence="2" type="ORF">ABNE31_03085</name>
</gene>
<feature type="chain" id="PRO_5043930183" description="Tetratricopeptide repeat protein" evidence="1">
    <location>
        <begin position="24"/>
        <end position="306"/>
    </location>
</feature>
<dbReference type="SUPFAM" id="SSF48452">
    <property type="entry name" value="TPR-like"/>
    <property type="match status" value="1"/>
</dbReference>
<dbReference type="Gene3D" id="1.25.40.10">
    <property type="entry name" value="Tetratricopeptide repeat domain"/>
    <property type="match status" value="2"/>
</dbReference>
<feature type="signal peptide" evidence="1">
    <location>
        <begin position="1"/>
        <end position="23"/>
    </location>
</feature>
<dbReference type="RefSeq" id="WP_349352335.1">
    <property type="nucleotide sequence ID" value="NZ_CP157804.1"/>
</dbReference>
<proteinExistence type="predicted"/>
<keyword evidence="1" id="KW-0732">Signal</keyword>
<dbReference type="KEGG" id="fld:ABNE31_03085"/>
<accession>A0AAU7N030</accession>
<dbReference type="AlphaFoldDB" id="A0AAU7N030"/>
<reference evidence="2" key="1">
    <citation type="submission" date="2024-05" db="EMBL/GenBank/DDBJ databases">
        <title>Draft Genome Sequences of Flagellimonas sp. MMG031 and Marinobacter sp. MMG032 Isolated from the dinoflagellate Symbiodinium pilosum.</title>
        <authorList>
            <person name="Shikuma N.J."/>
            <person name="Farrell M.V."/>
        </authorList>
    </citation>
    <scope>NUCLEOTIDE SEQUENCE</scope>
    <source>
        <strain evidence="2">MMG031</strain>
    </source>
</reference>
<evidence type="ECO:0000256" key="1">
    <source>
        <dbReference type="SAM" id="SignalP"/>
    </source>
</evidence>
<dbReference type="EMBL" id="CP157804">
    <property type="protein sequence ID" value="XBQ23910.1"/>
    <property type="molecule type" value="Genomic_DNA"/>
</dbReference>
<sequence length="306" mass="35105">MKRKLLVWLIAGASVLMHNHTCAQEEQGSAEVYLEEYTDEFQENFFEALKQKGIQNYDRAVDLLLKCKQLEPNNSVVDYELGKAYMLDKKYVQAQDYAIEALLSEPEDYWYLDNVLTILDKQGSPVETIKERIPYGNTKLRQNMALFFFKMKQYKEATKVLEGLPSSSLKSELSRKIKDSLQKRENIEEVTPIVQQKEPVNDPLAQLKRTLDQYIEASDYTALLTESKEALDTYPLQPYFYYAYGTALNNTGNANKGVEVLLSGLDYLLDDTALQNKMYKQLSEGYSKIGNAQKANEYLNKINSGL</sequence>
<evidence type="ECO:0008006" key="3">
    <source>
        <dbReference type="Google" id="ProtNLM"/>
    </source>
</evidence>